<protein>
    <submittedName>
        <fullName evidence="1">Uncharacterized protein</fullName>
    </submittedName>
</protein>
<evidence type="ECO:0000313" key="2">
    <source>
        <dbReference type="Proteomes" id="UP000618319"/>
    </source>
</evidence>
<dbReference type="Proteomes" id="UP000618319">
    <property type="component" value="Unassembled WGS sequence"/>
</dbReference>
<reference evidence="1 2" key="1">
    <citation type="submission" date="2018-02" db="EMBL/GenBank/DDBJ databases">
        <title>Sphingobacterium KA21.</title>
        <authorList>
            <person name="Vasarhelyi B.M."/>
            <person name="Deshmukh S."/>
            <person name="Balint B."/>
            <person name="Kukolya J."/>
        </authorList>
    </citation>
    <scope>NUCLEOTIDE SEQUENCE [LARGE SCALE GENOMIC DNA]</scope>
    <source>
        <strain evidence="1 2">Ka21</strain>
    </source>
</reference>
<sequence length="106" mass="12619">MGVFVWFESNRSFIAANLCENKTRPEMHCNGQCVLMKKLKALDEKSSDKSLPQNLKYETFICLIQDQLTIPEQILIRAEHKYITYYSAYYSFIHFKNNFRPPRFQV</sequence>
<evidence type="ECO:0000313" key="1">
    <source>
        <dbReference type="EMBL" id="MBE8721883.1"/>
    </source>
</evidence>
<proteinExistence type="predicted"/>
<name>A0ABR9T982_9SPHI</name>
<accession>A0ABR9T982</accession>
<dbReference type="EMBL" id="PSKQ01000022">
    <property type="protein sequence ID" value="MBE8721883.1"/>
    <property type="molecule type" value="Genomic_DNA"/>
</dbReference>
<gene>
    <name evidence="1" type="ORF">C4F40_14235</name>
</gene>
<organism evidence="1 2">
    <name type="scientific">Sphingobacterium pedocola</name>
    <dbReference type="NCBI Taxonomy" id="2082722"/>
    <lineage>
        <taxon>Bacteria</taxon>
        <taxon>Pseudomonadati</taxon>
        <taxon>Bacteroidota</taxon>
        <taxon>Sphingobacteriia</taxon>
        <taxon>Sphingobacteriales</taxon>
        <taxon>Sphingobacteriaceae</taxon>
        <taxon>Sphingobacterium</taxon>
    </lineage>
</organism>
<comment type="caution">
    <text evidence="1">The sequence shown here is derived from an EMBL/GenBank/DDBJ whole genome shotgun (WGS) entry which is preliminary data.</text>
</comment>
<keyword evidence="2" id="KW-1185">Reference proteome</keyword>